<proteinExistence type="predicted"/>
<name>A0A6V7WZI3_MELEN</name>
<dbReference type="AlphaFoldDB" id="A0A6V7WZI3"/>
<keyword evidence="1" id="KW-0812">Transmembrane</keyword>
<evidence type="ECO:0000256" key="1">
    <source>
        <dbReference type="SAM" id="Phobius"/>
    </source>
</evidence>
<keyword evidence="1" id="KW-0472">Membrane</keyword>
<evidence type="ECO:0000313" key="4">
    <source>
        <dbReference type="Proteomes" id="UP000580250"/>
    </source>
</evidence>
<comment type="caution">
    <text evidence="3">The sequence shown here is derived from an EMBL/GenBank/DDBJ whole genome shotgun (WGS) entry which is preliminary data.</text>
</comment>
<evidence type="ECO:0000259" key="2">
    <source>
        <dbReference type="PROSITE" id="PS50181"/>
    </source>
</evidence>
<dbReference type="EMBL" id="CAJEWN010000950">
    <property type="protein sequence ID" value="CAD2192479.1"/>
    <property type="molecule type" value="Genomic_DNA"/>
</dbReference>
<keyword evidence="1" id="KW-1133">Transmembrane helix</keyword>
<protein>
    <recommendedName>
        <fullName evidence="2">F-box domain-containing protein</fullName>
    </recommendedName>
</protein>
<accession>A0A6V7WZI3</accession>
<sequence>MSEDRKIIEYEGVKYYKEEGQWFQLQMYPVGEDKVPDAFKIKSKFDLPPEIQLDVFKCLDFTQLLDVQQTNVYFKNFVNEHGKVLARKEFDKLEIFSIDDPNIDERKTRVPQTKLYDFKLDEHKRDFGFCDQNELNLFKIGREFYNFELTGELEKKWKRGIEESIPMFLQTVGKGNFEVAVFQLEQNFYSERELYYFQLSKYPKNIEEMKIARYFFQLLFNCSFHLFIIHIVVINPKMIELLFDDDIKVPLQIHSQKTYLYLNELNSLNFVWYHLVTDHLLVDICSVVFDMENYVGILFQILAYGGNKFSSITLEVLDSKLYNFIIEHIETALDITKIVKRIKFVAMYGPRISSKMAKNLQVTVKGDVQYTRFQLFNIYNPKIEFSVYIKEGYGFVYVPPGSENKLPAFRVLIERIE</sequence>
<feature type="domain" description="F-box" evidence="2">
    <location>
        <begin position="41"/>
        <end position="93"/>
    </location>
</feature>
<reference evidence="3 4" key="1">
    <citation type="submission" date="2020-08" db="EMBL/GenBank/DDBJ databases">
        <authorList>
            <person name="Koutsovoulos G."/>
            <person name="Danchin GJ E."/>
        </authorList>
    </citation>
    <scope>NUCLEOTIDE SEQUENCE [LARGE SCALE GENOMIC DNA]</scope>
</reference>
<dbReference type="Proteomes" id="UP000580250">
    <property type="component" value="Unassembled WGS sequence"/>
</dbReference>
<dbReference type="PROSITE" id="PS50181">
    <property type="entry name" value="FBOX"/>
    <property type="match status" value="1"/>
</dbReference>
<organism evidence="3 4">
    <name type="scientific">Meloidogyne enterolobii</name>
    <name type="common">Root-knot nematode worm</name>
    <name type="synonym">Meloidogyne mayaguensis</name>
    <dbReference type="NCBI Taxonomy" id="390850"/>
    <lineage>
        <taxon>Eukaryota</taxon>
        <taxon>Metazoa</taxon>
        <taxon>Ecdysozoa</taxon>
        <taxon>Nematoda</taxon>
        <taxon>Chromadorea</taxon>
        <taxon>Rhabditida</taxon>
        <taxon>Tylenchina</taxon>
        <taxon>Tylenchomorpha</taxon>
        <taxon>Tylenchoidea</taxon>
        <taxon>Meloidogynidae</taxon>
        <taxon>Meloidogyninae</taxon>
        <taxon>Meloidogyne</taxon>
    </lineage>
</organism>
<evidence type="ECO:0000313" key="3">
    <source>
        <dbReference type="EMBL" id="CAD2192479.1"/>
    </source>
</evidence>
<dbReference type="InterPro" id="IPR001810">
    <property type="entry name" value="F-box_dom"/>
</dbReference>
<feature type="transmembrane region" description="Helical" evidence="1">
    <location>
        <begin position="214"/>
        <end position="233"/>
    </location>
</feature>
<gene>
    <name evidence="3" type="ORF">MENT_LOCUS45369</name>
</gene>